<accession>A0AA38WSB2</accession>
<dbReference type="Proteomes" id="UP001172457">
    <property type="component" value="Chromosome 2"/>
</dbReference>
<sequence length="108" mass="12250">MDNGISCRKGSKVSNLHHSQVDVFYSVIDMQLQELNNHFNEANTTLLLFLASLSPRQSFKSFQMVEFYPVEFPSTELEALRGQLCNYIKDICGDARFNDLKGLGDLAK</sequence>
<reference evidence="1" key="1">
    <citation type="submission" date="2023-03" db="EMBL/GenBank/DDBJ databases">
        <title>Chromosome-scale reference genome and RAD-based genetic map of yellow starthistle (Centaurea solstitialis) reveal putative structural variation and QTLs associated with invader traits.</title>
        <authorList>
            <person name="Reatini B."/>
            <person name="Cang F.A."/>
            <person name="Jiang Q."/>
            <person name="Mckibben M.T.W."/>
            <person name="Barker M.S."/>
            <person name="Rieseberg L.H."/>
            <person name="Dlugosch K.M."/>
        </authorList>
    </citation>
    <scope>NUCLEOTIDE SEQUENCE</scope>
    <source>
        <strain evidence="1">CAN-66</strain>
        <tissue evidence="1">Leaf</tissue>
    </source>
</reference>
<protein>
    <submittedName>
        <fullName evidence="1">Uncharacterized protein</fullName>
    </submittedName>
</protein>
<evidence type="ECO:0000313" key="2">
    <source>
        <dbReference type="Proteomes" id="UP001172457"/>
    </source>
</evidence>
<dbReference type="PANTHER" id="PTHR11697:SF230">
    <property type="entry name" value="ZINC FINGER, MYM DOMAIN CONTAINING 1"/>
    <property type="match status" value="1"/>
</dbReference>
<comment type="caution">
    <text evidence="1">The sequence shown here is derived from an EMBL/GenBank/DDBJ whole genome shotgun (WGS) entry which is preliminary data.</text>
</comment>
<keyword evidence="2" id="KW-1185">Reference proteome</keyword>
<dbReference type="AlphaFoldDB" id="A0AA38WSB2"/>
<dbReference type="PANTHER" id="PTHR11697">
    <property type="entry name" value="GENERAL TRANSCRIPTION FACTOR 2-RELATED ZINC FINGER PROTEIN"/>
    <property type="match status" value="1"/>
</dbReference>
<gene>
    <name evidence="1" type="ORF">OSB04_006959</name>
</gene>
<name>A0AA38WSB2_9ASTR</name>
<dbReference type="EMBL" id="JARYMX010000002">
    <property type="protein sequence ID" value="KAJ9561799.1"/>
    <property type="molecule type" value="Genomic_DNA"/>
</dbReference>
<proteinExistence type="predicted"/>
<organism evidence="1 2">
    <name type="scientific">Centaurea solstitialis</name>
    <name type="common">yellow star-thistle</name>
    <dbReference type="NCBI Taxonomy" id="347529"/>
    <lineage>
        <taxon>Eukaryota</taxon>
        <taxon>Viridiplantae</taxon>
        <taxon>Streptophyta</taxon>
        <taxon>Embryophyta</taxon>
        <taxon>Tracheophyta</taxon>
        <taxon>Spermatophyta</taxon>
        <taxon>Magnoliopsida</taxon>
        <taxon>eudicotyledons</taxon>
        <taxon>Gunneridae</taxon>
        <taxon>Pentapetalae</taxon>
        <taxon>asterids</taxon>
        <taxon>campanulids</taxon>
        <taxon>Asterales</taxon>
        <taxon>Asteraceae</taxon>
        <taxon>Carduoideae</taxon>
        <taxon>Cardueae</taxon>
        <taxon>Centaureinae</taxon>
        <taxon>Centaurea</taxon>
    </lineage>
</organism>
<dbReference type="InterPro" id="IPR055298">
    <property type="entry name" value="AtLOH3-like"/>
</dbReference>
<evidence type="ECO:0000313" key="1">
    <source>
        <dbReference type="EMBL" id="KAJ9561799.1"/>
    </source>
</evidence>